<dbReference type="SUPFAM" id="SSF52540">
    <property type="entry name" value="P-loop containing nucleoside triphosphate hydrolases"/>
    <property type="match status" value="1"/>
</dbReference>
<dbReference type="Pfam" id="PF01061">
    <property type="entry name" value="ABC2_membrane"/>
    <property type="match status" value="2"/>
</dbReference>
<protein>
    <recommendedName>
        <fullName evidence="10">ABC transporter domain-containing protein</fullName>
    </recommendedName>
</protein>
<accession>A0A4Z0A177</accession>
<dbReference type="PROSITE" id="PS50893">
    <property type="entry name" value="ABC_TRANSPORTER_2"/>
    <property type="match status" value="1"/>
</dbReference>
<evidence type="ECO:0000259" key="10">
    <source>
        <dbReference type="PROSITE" id="PS50893"/>
    </source>
</evidence>
<dbReference type="InterPro" id="IPR027417">
    <property type="entry name" value="P-loop_NTPase"/>
</dbReference>
<keyword evidence="2" id="KW-0813">Transport</keyword>
<keyword evidence="4" id="KW-0547">Nucleotide-binding</keyword>
<dbReference type="InterPro" id="IPR013525">
    <property type="entry name" value="ABC2_TM"/>
</dbReference>
<dbReference type="OrthoDB" id="2645201at2759"/>
<feature type="transmembrane region" description="Helical" evidence="9">
    <location>
        <begin position="213"/>
        <end position="238"/>
    </location>
</feature>
<feature type="transmembrane region" description="Helical" evidence="9">
    <location>
        <begin position="134"/>
        <end position="155"/>
    </location>
</feature>
<reference evidence="11 12" key="1">
    <citation type="submission" date="2019-02" db="EMBL/GenBank/DDBJ databases">
        <title>Genome sequencing of the rare red list fungi Hericium alpestre (H. flagellum).</title>
        <authorList>
            <person name="Buettner E."/>
            <person name="Kellner H."/>
        </authorList>
    </citation>
    <scope>NUCLEOTIDE SEQUENCE [LARGE SCALE GENOMIC DNA]</scope>
    <source>
        <strain evidence="11 12">DSM 108284</strain>
    </source>
</reference>
<keyword evidence="5" id="KW-0067">ATP-binding</keyword>
<evidence type="ECO:0000256" key="6">
    <source>
        <dbReference type="ARBA" id="ARBA00022989"/>
    </source>
</evidence>
<dbReference type="PANTHER" id="PTHR19241">
    <property type="entry name" value="ATP-BINDING CASSETTE TRANSPORTER"/>
    <property type="match status" value="1"/>
</dbReference>
<dbReference type="Pfam" id="PF00005">
    <property type="entry name" value="ABC_tran"/>
    <property type="match status" value="1"/>
</dbReference>
<evidence type="ECO:0000256" key="1">
    <source>
        <dbReference type="ARBA" id="ARBA00004141"/>
    </source>
</evidence>
<evidence type="ECO:0000256" key="9">
    <source>
        <dbReference type="SAM" id="Phobius"/>
    </source>
</evidence>
<feature type="region of interest" description="Disordered" evidence="8">
    <location>
        <begin position="431"/>
        <end position="479"/>
    </location>
</feature>
<organism evidence="11 12">
    <name type="scientific">Hericium alpestre</name>
    <dbReference type="NCBI Taxonomy" id="135208"/>
    <lineage>
        <taxon>Eukaryota</taxon>
        <taxon>Fungi</taxon>
        <taxon>Dikarya</taxon>
        <taxon>Basidiomycota</taxon>
        <taxon>Agaricomycotina</taxon>
        <taxon>Agaricomycetes</taxon>
        <taxon>Russulales</taxon>
        <taxon>Hericiaceae</taxon>
        <taxon>Hericium</taxon>
    </lineage>
</organism>
<evidence type="ECO:0000256" key="4">
    <source>
        <dbReference type="ARBA" id="ARBA00022741"/>
    </source>
</evidence>
<evidence type="ECO:0000256" key="3">
    <source>
        <dbReference type="ARBA" id="ARBA00022692"/>
    </source>
</evidence>
<name>A0A4Z0A177_9AGAM</name>
<feature type="transmembrane region" description="Helical" evidence="9">
    <location>
        <begin position="244"/>
        <end position="265"/>
    </location>
</feature>
<dbReference type="AlphaFoldDB" id="A0A4Z0A177"/>
<feature type="compositionally biased region" description="Polar residues" evidence="8">
    <location>
        <begin position="445"/>
        <end position="461"/>
    </location>
</feature>
<evidence type="ECO:0000256" key="5">
    <source>
        <dbReference type="ARBA" id="ARBA00022840"/>
    </source>
</evidence>
<feature type="transmembrane region" description="Helical" evidence="9">
    <location>
        <begin position="170"/>
        <end position="192"/>
    </location>
</feature>
<comment type="caution">
    <text evidence="11">The sequence shown here is derived from an EMBL/GenBank/DDBJ whole genome shotgun (WGS) entry which is preliminary data.</text>
</comment>
<feature type="transmembrane region" description="Helical" evidence="9">
    <location>
        <begin position="384"/>
        <end position="404"/>
    </location>
</feature>
<dbReference type="SMART" id="SM00382">
    <property type="entry name" value="AAA"/>
    <property type="match status" value="1"/>
</dbReference>
<feature type="transmembrane region" description="Helical" evidence="9">
    <location>
        <begin position="277"/>
        <end position="297"/>
    </location>
</feature>
<dbReference type="GO" id="GO:0140359">
    <property type="term" value="F:ABC-type transporter activity"/>
    <property type="evidence" value="ECO:0007669"/>
    <property type="project" value="InterPro"/>
</dbReference>
<comment type="subcellular location">
    <subcellularLocation>
        <location evidence="1">Membrane</location>
        <topology evidence="1">Multi-pass membrane protein</topology>
    </subcellularLocation>
</comment>
<keyword evidence="12" id="KW-1185">Reference proteome</keyword>
<keyword evidence="6 9" id="KW-1133">Transmembrane helix</keyword>
<feature type="transmembrane region" description="Helical" evidence="9">
    <location>
        <begin position="826"/>
        <end position="847"/>
    </location>
</feature>
<dbReference type="STRING" id="135208.A0A4Z0A177"/>
<dbReference type="GO" id="GO:0016020">
    <property type="term" value="C:membrane"/>
    <property type="evidence" value="ECO:0007669"/>
    <property type="project" value="UniProtKB-SubCell"/>
</dbReference>
<proteinExistence type="predicted"/>
<dbReference type="EMBL" id="SFCI01000494">
    <property type="protein sequence ID" value="TFY79478.1"/>
    <property type="molecule type" value="Genomic_DNA"/>
</dbReference>
<dbReference type="GO" id="GO:0016887">
    <property type="term" value="F:ATP hydrolysis activity"/>
    <property type="evidence" value="ECO:0007669"/>
    <property type="project" value="InterPro"/>
</dbReference>
<gene>
    <name evidence="11" type="ORF">EWM64_g4533</name>
</gene>
<dbReference type="Proteomes" id="UP000298061">
    <property type="component" value="Unassembled WGS sequence"/>
</dbReference>
<evidence type="ECO:0000313" key="11">
    <source>
        <dbReference type="EMBL" id="TFY79478.1"/>
    </source>
</evidence>
<dbReference type="InterPro" id="IPR003439">
    <property type="entry name" value="ABC_transporter-like_ATP-bd"/>
</dbReference>
<evidence type="ECO:0000256" key="8">
    <source>
        <dbReference type="SAM" id="MobiDB-lite"/>
    </source>
</evidence>
<dbReference type="InterPro" id="IPR003593">
    <property type="entry name" value="AAA+_ATPase"/>
</dbReference>
<evidence type="ECO:0000256" key="2">
    <source>
        <dbReference type="ARBA" id="ARBA00022448"/>
    </source>
</evidence>
<feature type="transmembrane region" description="Helical" evidence="9">
    <location>
        <begin position="764"/>
        <end position="785"/>
    </location>
</feature>
<dbReference type="InterPro" id="IPR010929">
    <property type="entry name" value="PDR_CDR_ABC"/>
</dbReference>
<sequence length="873" mass="98075">MIYYVSAATARDYFIEMGFDPPHRQTTADFLVAVTDPNERTARPGWENRVPRTADEFVRYYDNSPTGQANRAAVEAFKAKWQKSDNAQFVNEYNRSLRMEQSAHAPQGSPYTLSLPKQTRAVLRRRWHITIGNWQQLVIDFCFNIFLAIIVGTLFTNTPKATEGFFSRGGIIFFGVIAGPFMCLTEIPQLFVQRPIVARHHKAALYHPFTEAVALTIVDIPFTFITQIVFSIAIYFISDLQRTAGQFFIFFLFLFMLVMSVKAMYRSAAAAFTRESGAITLAGMLLFLLTLYTGYTISRPTIIKALRWITWLNPYYYGFEALMSNEFHNLNARCSDLLPSGPGYENVPIQNQVCRSVSAEPGQFMVNGARFIAISFHYSFSHTWRNFGIVLGFLFFFVCLFFFFTEFNTKSAYDVTVTLFKRGASTTPAAQEVVEPVDEEKGGYSRQTGSQQSDSTNASSTSEKKAPNESEPEPEPEPRDVFTWQHISYEVRVGGNGGNNRHLLDDVSGFVAPGKLTALMGESGAGKTTLLNVLSERETTGVVYGDRFFNGQPLPSDFQAQTGYCQQMDTHLPETTVREALLFSAKLRQPQSVPLAEKEAYVQECLRMCGLEAYADAIVGSLGVEHRKRTTIGVELAAKQPKLLLFLDEPTSGLDSQSAWAIVNFLRMLADKGQAILCTSAQESKDLQDDIEKIHACGRSRPPVQATFHSTFSAPWPYQVVTLLRRTNICYWRNPSYMLAKIILNIASGLLIGFTYFMPDKTQIGTQNMLFSLYVSLIIALPLSGQMQNSFVKFRSIWEVREGHSRTYHWSAFLVSHILTEIPWNIVGSTLFFLCLYWTVGFSAAVLPTPGSSPNALTGGLFFTVLWDIAIIL</sequence>
<dbReference type="Pfam" id="PF06422">
    <property type="entry name" value="PDR_CDR"/>
    <property type="match status" value="1"/>
</dbReference>
<dbReference type="GO" id="GO:0005524">
    <property type="term" value="F:ATP binding"/>
    <property type="evidence" value="ECO:0007669"/>
    <property type="project" value="UniProtKB-KW"/>
</dbReference>
<keyword evidence="7 9" id="KW-0472">Membrane</keyword>
<evidence type="ECO:0000313" key="12">
    <source>
        <dbReference type="Proteomes" id="UP000298061"/>
    </source>
</evidence>
<feature type="transmembrane region" description="Helical" evidence="9">
    <location>
        <begin position="738"/>
        <end position="758"/>
    </location>
</feature>
<evidence type="ECO:0000256" key="7">
    <source>
        <dbReference type="ARBA" id="ARBA00023136"/>
    </source>
</evidence>
<keyword evidence="3 9" id="KW-0812">Transmembrane</keyword>
<dbReference type="Gene3D" id="3.40.50.300">
    <property type="entry name" value="P-loop containing nucleotide triphosphate hydrolases"/>
    <property type="match status" value="1"/>
</dbReference>
<feature type="domain" description="ABC transporter" evidence="10">
    <location>
        <begin position="482"/>
        <end position="724"/>
    </location>
</feature>